<keyword evidence="1 10" id="KW-0813">Transport</keyword>
<keyword evidence="6 10" id="KW-1278">Translocase</keyword>
<dbReference type="Pfam" id="PF03116">
    <property type="entry name" value="NQR2_RnfD_RnfE"/>
    <property type="match status" value="1"/>
</dbReference>
<evidence type="ECO:0000256" key="3">
    <source>
        <dbReference type="ARBA" id="ARBA00022630"/>
    </source>
</evidence>
<keyword evidence="5 10" id="KW-0812">Transmembrane</keyword>
<feature type="transmembrane region" description="Helical" evidence="10">
    <location>
        <begin position="125"/>
        <end position="144"/>
    </location>
</feature>
<dbReference type="PANTHER" id="PTHR30578">
    <property type="entry name" value="ELECTRON TRANSPORT COMPLEX PROTEIN RNFD"/>
    <property type="match status" value="1"/>
</dbReference>
<keyword evidence="10" id="KW-1003">Cell membrane</keyword>
<dbReference type="EC" id="7.-.-.-" evidence="10"/>
<comment type="subcellular location">
    <subcellularLocation>
        <location evidence="10">Cell membrane</location>
        <topology evidence="10">Multi-pass membrane protein</topology>
    </subcellularLocation>
</comment>
<evidence type="ECO:0000256" key="6">
    <source>
        <dbReference type="ARBA" id="ARBA00022967"/>
    </source>
</evidence>
<dbReference type="InterPro" id="IPR004338">
    <property type="entry name" value="NqrB/RnfD"/>
</dbReference>
<reference evidence="13" key="1">
    <citation type="submission" date="2017-04" db="EMBL/GenBank/DDBJ databases">
        <title>Comparative genomics and description of representatives of a novel lineage of planctomycetes thriving in anoxic sediments.</title>
        <authorList>
            <person name="Spring S."/>
            <person name="Bunk B."/>
            <person name="Sproer C."/>
        </authorList>
    </citation>
    <scope>NUCLEOTIDE SEQUENCE [LARGE SCALE GENOMIC DNA]</scope>
    <source>
        <strain evidence="13">ST-PulAB-D4</strain>
    </source>
</reference>
<feature type="compositionally biased region" description="Polar residues" evidence="11">
    <location>
        <begin position="159"/>
        <end position="168"/>
    </location>
</feature>
<organism evidence="12 13">
    <name type="scientific">Sedimentisphaera salicampi</name>
    <dbReference type="NCBI Taxonomy" id="1941349"/>
    <lineage>
        <taxon>Bacteria</taxon>
        <taxon>Pseudomonadati</taxon>
        <taxon>Planctomycetota</taxon>
        <taxon>Phycisphaerae</taxon>
        <taxon>Sedimentisphaerales</taxon>
        <taxon>Sedimentisphaeraceae</taxon>
        <taxon>Sedimentisphaera</taxon>
    </lineage>
</organism>
<gene>
    <name evidence="10 12" type="primary">rnfD</name>
    <name evidence="12" type="ORF">STSP1_00176</name>
</gene>
<name>A0A1W6LJ40_9BACT</name>
<keyword evidence="9 10" id="KW-0472">Membrane</keyword>
<comment type="subunit">
    <text evidence="10">The complex is composed of six subunits: RnfA, RnfB, RnfC, RnfD, RnfE and RnfG.</text>
</comment>
<evidence type="ECO:0000256" key="10">
    <source>
        <dbReference type="HAMAP-Rule" id="MF_00462"/>
    </source>
</evidence>
<evidence type="ECO:0000256" key="8">
    <source>
        <dbReference type="ARBA" id="ARBA00022989"/>
    </source>
</evidence>
<keyword evidence="8 10" id="KW-1133">Transmembrane helix</keyword>
<feature type="region of interest" description="Disordered" evidence="11">
    <location>
        <begin position="153"/>
        <end position="175"/>
    </location>
</feature>
<evidence type="ECO:0000256" key="11">
    <source>
        <dbReference type="SAM" id="MobiDB-lite"/>
    </source>
</evidence>
<dbReference type="AlphaFoldDB" id="A0A1W6LJ40"/>
<evidence type="ECO:0000256" key="9">
    <source>
        <dbReference type="ARBA" id="ARBA00023136"/>
    </source>
</evidence>
<evidence type="ECO:0000256" key="4">
    <source>
        <dbReference type="ARBA" id="ARBA00022643"/>
    </source>
</evidence>
<keyword evidence="13" id="KW-1185">Reference proteome</keyword>
<dbReference type="STRING" id="1941349.STSP1_00176"/>
<feature type="transmembrane region" description="Helical" evidence="10">
    <location>
        <begin position="21"/>
        <end position="39"/>
    </location>
</feature>
<evidence type="ECO:0000256" key="5">
    <source>
        <dbReference type="ARBA" id="ARBA00022692"/>
    </source>
</evidence>
<keyword evidence="3 10" id="KW-0285">Flavoprotein</keyword>
<accession>A0A1W6LJ40</accession>
<feature type="transmembrane region" description="Helical" evidence="10">
    <location>
        <begin position="249"/>
        <end position="269"/>
    </location>
</feature>
<comment type="function">
    <text evidence="10">Part of a membrane-bound complex that couples electron transfer with translocation of ions across the membrane.</text>
</comment>
<feature type="transmembrane region" description="Helical" evidence="10">
    <location>
        <begin position="222"/>
        <end position="242"/>
    </location>
</feature>
<keyword evidence="7 10" id="KW-0249">Electron transport</keyword>
<evidence type="ECO:0000313" key="12">
    <source>
        <dbReference type="EMBL" id="ARN55810.1"/>
    </source>
</evidence>
<feature type="transmembrane region" description="Helical" evidence="10">
    <location>
        <begin position="45"/>
        <end position="64"/>
    </location>
</feature>
<dbReference type="OrthoDB" id="9776359at2"/>
<dbReference type="NCBIfam" id="TIGR01946">
    <property type="entry name" value="rnfD"/>
    <property type="match status" value="1"/>
</dbReference>
<feature type="transmembrane region" description="Helical" evidence="10">
    <location>
        <begin position="95"/>
        <end position="113"/>
    </location>
</feature>
<dbReference type="GO" id="GO:0005886">
    <property type="term" value="C:plasma membrane"/>
    <property type="evidence" value="ECO:0007669"/>
    <property type="project" value="UniProtKB-SubCell"/>
</dbReference>
<dbReference type="EMBL" id="CP021023">
    <property type="protein sequence ID" value="ARN55810.1"/>
    <property type="molecule type" value="Genomic_DNA"/>
</dbReference>
<dbReference type="GO" id="GO:0022900">
    <property type="term" value="P:electron transport chain"/>
    <property type="evidence" value="ECO:0007669"/>
    <property type="project" value="UniProtKB-UniRule"/>
</dbReference>
<dbReference type="InterPro" id="IPR011303">
    <property type="entry name" value="RnfD_bac"/>
</dbReference>
<protein>
    <recommendedName>
        <fullName evidence="10">Ion-translocating oxidoreductase complex subunit D</fullName>
        <ecNumber evidence="10">7.-.-.-</ecNumber>
    </recommendedName>
    <alternativeName>
        <fullName evidence="10">Rnf electron transport complex subunit D</fullName>
    </alternativeName>
</protein>
<comment type="cofactor">
    <cofactor evidence="10">
        <name>FMN</name>
        <dbReference type="ChEBI" id="CHEBI:58210"/>
    </cofactor>
</comment>
<dbReference type="GO" id="GO:0055085">
    <property type="term" value="P:transmembrane transport"/>
    <property type="evidence" value="ECO:0007669"/>
    <property type="project" value="InterPro"/>
</dbReference>
<dbReference type="Proteomes" id="UP000193334">
    <property type="component" value="Chromosome"/>
</dbReference>
<evidence type="ECO:0000256" key="7">
    <source>
        <dbReference type="ARBA" id="ARBA00022982"/>
    </source>
</evidence>
<dbReference type="KEGG" id="pbp:STSP1_00176"/>
<dbReference type="RefSeq" id="WP_085754537.1">
    <property type="nucleotide sequence ID" value="NZ_CP021023.1"/>
</dbReference>
<keyword evidence="4 10" id="KW-0288">FMN</keyword>
<evidence type="ECO:0000256" key="2">
    <source>
        <dbReference type="ARBA" id="ARBA00022553"/>
    </source>
</evidence>
<feature type="transmembrane region" description="Helical" evidence="10">
    <location>
        <begin position="275"/>
        <end position="294"/>
    </location>
</feature>
<evidence type="ECO:0000256" key="1">
    <source>
        <dbReference type="ARBA" id="ARBA00022448"/>
    </source>
</evidence>
<comment type="similarity">
    <text evidence="10">Belongs to the NqrB/RnfD family.</text>
</comment>
<keyword evidence="2 10" id="KW-0597">Phosphoprotein</keyword>
<dbReference type="HAMAP" id="MF_00462">
    <property type="entry name" value="RsxD_RnfD"/>
    <property type="match status" value="1"/>
</dbReference>
<dbReference type="PANTHER" id="PTHR30578:SF0">
    <property type="entry name" value="ION-TRANSLOCATING OXIDOREDUCTASE COMPLEX SUBUNIT D"/>
    <property type="match status" value="1"/>
</dbReference>
<evidence type="ECO:0000313" key="13">
    <source>
        <dbReference type="Proteomes" id="UP000193334"/>
    </source>
</evidence>
<feature type="modified residue" description="FMN phosphoryl threonine" evidence="10">
    <location>
        <position position="184"/>
    </location>
</feature>
<proteinExistence type="inferred from homology"/>
<feature type="transmembrane region" description="Helical" evidence="10">
    <location>
        <begin position="71"/>
        <end position="89"/>
    </location>
</feature>
<sequence>MSENLRVSPAPHISRKHSTKTIMLDVLIGLVPASAAAVYHFRQHAVILILTCILASVAVEYICCKLMKRENSLGDLSAVVTGLILALSLPPKLPVVYAVIGCIFAVGVCKMAFGGLGCNIFNPAMGARAFLTVSFGMAMASWHLPAQMNPDMPGLGPDTQVNAKNSSQEQKDQDVKLDAVTQATPLSWVKKAVKTRNAEKASEIIKSNWPNSQLKYALTGNIGGSLGETNALALLAGGIYLLIRRTISWHIPAAVLGSAFVFAEIGYLFDKTAFANPLVHMVSGGMLICAFFIATDPVSSPITRAGTVVFGCGVGLIIVLIRLFGAYPEGVMFAILIMNAFTPLIDRMLPAKPIGGIPDGK</sequence>
<feature type="transmembrane region" description="Helical" evidence="10">
    <location>
        <begin position="306"/>
        <end position="325"/>
    </location>
</feature>